<dbReference type="EC" id="2.7.7.65" evidence="3"/>
<comment type="caution">
    <text evidence="3">The sequence shown here is derived from an EMBL/GenBank/DDBJ whole genome shotgun (WGS) entry which is preliminary data.</text>
</comment>
<dbReference type="InterPro" id="IPR003018">
    <property type="entry name" value="GAF"/>
</dbReference>
<dbReference type="PROSITE" id="PS50887">
    <property type="entry name" value="GGDEF"/>
    <property type="match status" value="1"/>
</dbReference>
<dbReference type="PANTHER" id="PTHR45138:SF24">
    <property type="entry name" value="DIGUANYLATE CYCLASE DGCC-RELATED"/>
    <property type="match status" value="1"/>
</dbReference>
<evidence type="ECO:0000256" key="1">
    <source>
        <dbReference type="SAM" id="Phobius"/>
    </source>
</evidence>
<keyword evidence="3" id="KW-0548">Nucleotidyltransferase</keyword>
<dbReference type="InterPro" id="IPR050469">
    <property type="entry name" value="Diguanylate_Cyclase"/>
</dbReference>
<evidence type="ECO:0000313" key="4">
    <source>
        <dbReference type="Proteomes" id="UP000724268"/>
    </source>
</evidence>
<keyword evidence="3" id="KW-0808">Transferase</keyword>
<organism evidence="3 4">
    <name type="scientific">Thermus brevis</name>
    <dbReference type="NCBI Taxonomy" id="2862456"/>
    <lineage>
        <taxon>Bacteria</taxon>
        <taxon>Thermotogati</taxon>
        <taxon>Deinococcota</taxon>
        <taxon>Deinococci</taxon>
        <taxon>Thermales</taxon>
        <taxon>Thermaceae</taxon>
        <taxon>Thermus</taxon>
    </lineage>
</organism>
<feature type="domain" description="GGDEF" evidence="2">
    <location>
        <begin position="621"/>
        <end position="746"/>
    </location>
</feature>
<dbReference type="GO" id="GO:0052621">
    <property type="term" value="F:diguanylate cyclase activity"/>
    <property type="evidence" value="ECO:0007669"/>
    <property type="project" value="UniProtKB-EC"/>
</dbReference>
<dbReference type="NCBIfam" id="TIGR00254">
    <property type="entry name" value="GGDEF"/>
    <property type="match status" value="1"/>
</dbReference>
<dbReference type="Gene3D" id="3.30.70.270">
    <property type="match status" value="1"/>
</dbReference>
<accession>A0ABS6ZU99</accession>
<dbReference type="SUPFAM" id="SSF55073">
    <property type="entry name" value="Nucleotide cyclase"/>
    <property type="match status" value="1"/>
</dbReference>
<dbReference type="InterPro" id="IPR000160">
    <property type="entry name" value="GGDEF_dom"/>
</dbReference>
<dbReference type="EMBL" id="JAHXRS010000001">
    <property type="protein sequence ID" value="MBW6393644.1"/>
    <property type="molecule type" value="Genomic_DNA"/>
</dbReference>
<dbReference type="Pfam" id="PF01590">
    <property type="entry name" value="GAF"/>
    <property type="match status" value="2"/>
</dbReference>
<dbReference type="SMART" id="SM00065">
    <property type="entry name" value="GAF"/>
    <property type="match status" value="2"/>
</dbReference>
<evidence type="ECO:0000313" key="3">
    <source>
        <dbReference type="EMBL" id="MBW6393644.1"/>
    </source>
</evidence>
<dbReference type="InterPro" id="IPR029016">
    <property type="entry name" value="GAF-like_dom_sf"/>
</dbReference>
<dbReference type="Gene3D" id="3.30.450.40">
    <property type="match status" value="3"/>
</dbReference>
<dbReference type="Pfam" id="PF00990">
    <property type="entry name" value="GGDEF"/>
    <property type="match status" value="1"/>
</dbReference>
<reference evidence="3 4" key="1">
    <citation type="submission" date="2021-07" db="EMBL/GenBank/DDBJ databases">
        <title>Thermus aquaticus gen. n. and sp. n., a nonsporulating extreme thermophile.</title>
        <authorList>
            <person name="Hu C.-J."/>
            <person name="Li W.-J."/>
            <person name="Xian W.-D."/>
        </authorList>
    </citation>
    <scope>NUCLEOTIDE SEQUENCE [LARGE SCALE GENOMIC DNA]</scope>
    <source>
        <strain evidence="3 4">SYSU G05001</strain>
    </source>
</reference>
<evidence type="ECO:0000259" key="2">
    <source>
        <dbReference type="PROSITE" id="PS50887"/>
    </source>
</evidence>
<dbReference type="RefSeq" id="WP_219758560.1">
    <property type="nucleotide sequence ID" value="NZ_JAHXRS010000001.1"/>
</dbReference>
<protein>
    <submittedName>
        <fullName evidence="3">Diguanylate cyclase</fullName>
        <ecNumber evidence="3">2.7.7.65</ecNumber>
    </submittedName>
</protein>
<dbReference type="SMART" id="SM00267">
    <property type="entry name" value="GGDEF"/>
    <property type="match status" value="1"/>
</dbReference>
<dbReference type="InterPro" id="IPR029787">
    <property type="entry name" value="Nucleotide_cyclase"/>
</dbReference>
<dbReference type="PANTHER" id="PTHR45138">
    <property type="entry name" value="REGULATORY COMPONENTS OF SENSORY TRANSDUCTION SYSTEM"/>
    <property type="match status" value="1"/>
</dbReference>
<keyword evidence="4" id="KW-1185">Reference proteome</keyword>
<dbReference type="Proteomes" id="UP000724268">
    <property type="component" value="Unassembled WGS sequence"/>
</dbReference>
<sequence>MALPYPAIALGSILLGLLAGILGFTDPYILPWLMIFTATTASMHGLGWGLLAAGVSTILLLLFPGFNIMAAALLLLSAWLAHGIGESLRKAHRQAKALAKSQRFLAEALEALPQAESRQALLESLPRRLATLGAGGHVGIWVPTSQGFRLLASVPPLALEEVPATGVLGRALTTAQPVHVPDIRKEAAYIPAPGLHILSELALPLWERGEVVAVLNLERPNPFAPEEVEGLKRFAQAVSLQLDRLADLEERRLLSELSLRLQSATTLKEAVEKALALLLQALDLETGTFWEARGARMEALAHQGVEEPALLQVLREGLPYGQGLAWQVYHRESPLFTARYAEEPQAIPPLKALDWRTLAALPIPSPKAPRSRRVLVLGKKEERLWRKAEVELLLLACRTLGLGMERLTEKARHESVNQLFLELLEKPPEELYGRILEEAVRQVPGSEAGSLLVWEEGAYRYKAALGYDLEGLQTVTFSQEDQLLWYGLGAERAAQGEPRIMSVEERPIAEISHQTAPPEVIDSAGKAQEIKANLCLPIPYKGEVLAYLNLDNLHDPGAFGEDSLEAARFFAAPLASLLHESRTRRLLEESALTDYLTGLGNRRAFDRFLEEELKRAERYGYPLSLAVLDLKGFKAVNDRLGHAVGDSALMKVAEVLERERRNGDRLFRWGGDEFAAIFPHTPKRGAVAAALRYAKAIQGLCFNGLCLGVNIGVASYPEDGSTPDQLLSAADTRMYEAKARGQVMVA</sequence>
<dbReference type="InterPro" id="IPR043128">
    <property type="entry name" value="Rev_trsase/Diguanyl_cyclase"/>
</dbReference>
<keyword evidence="1" id="KW-0472">Membrane</keyword>
<dbReference type="SUPFAM" id="SSF55781">
    <property type="entry name" value="GAF domain-like"/>
    <property type="match status" value="3"/>
</dbReference>
<name>A0ABS6ZU99_9DEIN</name>
<feature type="transmembrane region" description="Helical" evidence="1">
    <location>
        <begin position="58"/>
        <end position="80"/>
    </location>
</feature>
<feature type="transmembrane region" description="Helical" evidence="1">
    <location>
        <begin position="33"/>
        <end position="51"/>
    </location>
</feature>
<gene>
    <name evidence="3" type="ORF">KZX47_00510</name>
</gene>
<keyword evidence="1" id="KW-1133">Transmembrane helix</keyword>
<keyword evidence="1" id="KW-0812">Transmembrane</keyword>
<proteinExistence type="predicted"/>
<dbReference type="CDD" id="cd01949">
    <property type="entry name" value="GGDEF"/>
    <property type="match status" value="1"/>
</dbReference>